<accession>A0A931HX04</accession>
<dbReference type="AlphaFoldDB" id="A0A931HX04"/>
<dbReference type="EMBL" id="JADZSC010000003">
    <property type="protein sequence ID" value="MBH0231230.1"/>
    <property type="molecule type" value="Genomic_DNA"/>
</dbReference>
<name>A0A931HX04_9BACI</name>
<evidence type="ECO:0000313" key="2">
    <source>
        <dbReference type="Proteomes" id="UP000614490"/>
    </source>
</evidence>
<dbReference type="InterPro" id="IPR009874">
    <property type="entry name" value="DUF1428"/>
</dbReference>
<protein>
    <submittedName>
        <fullName evidence="1">DUF1428 family protein</fullName>
    </submittedName>
</protein>
<sequence>MYTVVCFFRVRKSDKNLFLRMTKKTGELLKSHGTLEHHIYQAHELTGRQGSMGMLNLIDIEEDEELLMGQTIFKSRDHYEDVMSEIGSDDIIQYLHDHIKDTVDMTKVITSSFATETLQ</sequence>
<dbReference type="RefSeq" id="WP_197317870.1">
    <property type="nucleotide sequence ID" value="NZ_JADZSC010000003.1"/>
</dbReference>
<dbReference type="Proteomes" id="UP000614490">
    <property type="component" value="Unassembled WGS sequence"/>
</dbReference>
<reference evidence="1 2" key="1">
    <citation type="journal article" date="2005" name="Int. J. Syst. Evol. Microbiol.">
        <title>Halobacillus yeomjeoni sp. nov., isolated from a marine solar saltern in Korea.</title>
        <authorList>
            <person name="Yoon J.H."/>
            <person name="Kang S.J."/>
            <person name="Lee C.H."/>
            <person name="Oh H.W."/>
            <person name="Oh T.K."/>
        </authorList>
    </citation>
    <scope>NUCLEOTIDE SEQUENCE [LARGE SCALE GENOMIC DNA]</scope>
    <source>
        <strain evidence="1 2">KCTC 3957</strain>
    </source>
</reference>
<gene>
    <name evidence="1" type="ORF">H0267_13465</name>
</gene>
<keyword evidence="2" id="KW-1185">Reference proteome</keyword>
<dbReference type="Gene3D" id="3.30.70.100">
    <property type="match status" value="1"/>
</dbReference>
<dbReference type="InterPro" id="IPR011008">
    <property type="entry name" value="Dimeric_a/b-barrel"/>
</dbReference>
<organism evidence="1 2">
    <name type="scientific">Halobacillus yeomjeoni</name>
    <dbReference type="NCBI Taxonomy" id="311194"/>
    <lineage>
        <taxon>Bacteria</taxon>
        <taxon>Bacillati</taxon>
        <taxon>Bacillota</taxon>
        <taxon>Bacilli</taxon>
        <taxon>Bacillales</taxon>
        <taxon>Bacillaceae</taxon>
        <taxon>Halobacillus</taxon>
    </lineage>
</organism>
<evidence type="ECO:0000313" key="1">
    <source>
        <dbReference type="EMBL" id="MBH0231230.1"/>
    </source>
</evidence>
<dbReference type="SUPFAM" id="SSF54909">
    <property type="entry name" value="Dimeric alpha+beta barrel"/>
    <property type="match status" value="1"/>
</dbReference>
<comment type="caution">
    <text evidence="1">The sequence shown here is derived from an EMBL/GenBank/DDBJ whole genome shotgun (WGS) entry which is preliminary data.</text>
</comment>
<dbReference type="Pfam" id="PF07237">
    <property type="entry name" value="DUF1428"/>
    <property type="match status" value="1"/>
</dbReference>
<proteinExistence type="predicted"/>